<gene>
    <name evidence="2" type="ORF">Mal15_09010</name>
</gene>
<dbReference type="PANTHER" id="PTHR21028:SF2">
    <property type="entry name" value="CYTH DOMAIN-CONTAINING PROTEIN"/>
    <property type="match status" value="1"/>
</dbReference>
<dbReference type="InterPro" id="IPR033469">
    <property type="entry name" value="CYTH-like_dom_sf"/>
</dbReference>
<dbReference type="PROSITE" id="PS51707">
    <property type="entry name" value="CYTH"/>
    <property type="match status" value="1"/>
</dbReference>
<proteinExistence type="predicted"/>
<evidence type="ECO:0000313" key="3">
    <source>
        <dbReference type="Proteomes" id="UP000321353"/>
    </source>
</evidence>
<dbReference type="InterPro" id="IPR008173">
    <property type="entry name" value="Adenylyl_cyclase_CyaB"/>
</dbReference>
<dbReference type="KEGG" id="smam:Mal15_09010"/>
<dbReference type="RefSeq" id="WP_147866618.1">
    <property type="nucleotide sequence ID" value="NZ_CP036264.1"/>
</dbReference>
<dbReference type="Proteomes" id="UP000321353">
    <property type="component" value="Chromosome"/>
</dbReference>
<evidence type="ECO:0000313" key="2">
    <source>
        <dbReference type="EMBL" id="QEF96871.1"/>
    </source>
</evidence>
<sequence length="196" mass="21772">MLEVETKYQLQDKAALVKCLHDLAAVGGKPERHADTYYRHPSRDFVATKEAFRIRLIDSVASVTYKGPKMDVGDSALKAREEIEWCLAPGDTDGSQMTRLLSALGFDPVATVRKERQSYTWPKADSPYADFTLTIDQVDQVGLFAELELILHDDSPEAVRSAGARIDALAGRLGLENTVRSSYLNLLLEKLGLDRC</sequence>
<feature type="domain" description="CYTH" evidence="1">
    <location>
        <begin position="1"/>
        <end position="189"/>
    </location>
</feature>
<dbReference type="NCBIfam" id="TIGR00318">
    <property type="entry name" value="cyaB"/>
    <property type="match status" value="1"/>
</dbReference>
<dbReference type="InterPro" id="IPR023577">
    <property type="entry name" value="CYTH_domain"/>
</dbReference>
<dbReference type="Gene3D" id="2.40.320.10">
    <property type="entry name" value="Hypothetical Protein Pfu-838710-001"/>
    <property type="match status" value="1"/>
</dbReference>
<keyword evidence="3" id="KW-1185">Reference proteome</keyword>
<dbReference type="EMBL" id="CP036264">
    <property type="protein sequence ID" value="QEF96871.1"/>
    <property type="molecule type" value="Genomic_DNA"/>
</dbReference>
<protein>
    <submittedName>
        <fullName evidence="2">CYTH domain protein</fullName>
    </submittedName>
</protein>
<accession>A0A5B9M6Q6</accession>
<organism evidence="2 3">
    <name type="scientific">Stieleria maiorica</name>
    <dbReference type="NCBI Taxonomy" id="2795974"/>
    <lineage>
        <taxon>Bacteria</taxon>
        <taxon>Pseudomonadati</taxon>
        <taxon>Planctomycetota</taxon>
        <taxon>Planctomycetia</taxon>
        <taxon>Pirellulales</taxon>
        <taxon>Pirellulaceae</taxon>
        <taxon>Stieleria</taxon>
    </lineage>
</organism>
<dbReference type="AlphaFoldDB" id="A0A5B9M6Q6"/>
<dbReference type="Pfam" id="PF01928">
    <property type="entry name" value="CYTH"/>
    <property type="match status" value="1"/>
</dbReference>
<dbReference type="SMART" id="SM01118">
    <property type="entry name" value="CYTH"/>
    <property type="match status" value="1"/>
</dbReference>
<dbReference type="SUPFAM" id="SSF55154">
    <property type="entry name" value="CYTH-like phosphatases"/>
    <property type="match status" value="1"/>
</dbReference>
<name>A0A5B9M6Q6_9BACT</name>
<dbReference type="PANTHER" id="PTHR21028">
    <property type="entry name" value="SI:CH211-156B7.4"/>
    <property type="match status" value="1"/>
</dbReference>
<dbReference type="CDD" id="cd07890">
    <property type="entry name" value="CYTH-like_AC_IV-like"/>
    <property type="match status" value="1"/>
</dbReference>
<reference evidence="2 3" key="1">
    <citation type="submission" date="2019-02" db="EMBL/GenBank/DDBJ databases">
        <title>Planctomycetal bacteria perform biofilm scaping via a novel small molecule.</title>
        <authorList>
            <person name="Jeske O."/>
            <person name="Boedeker C."/>
            <person name="Wiegand S."/>
            <person name="Breitling P."/>
            <person name="Kallscheuer N."/>
            <person name="Jogler M."/>
            <person name="Rohde M."/>
            <person name="Petersen J."/>
            <person name="Medema M.H."/>
            <person name="Surup F."/>
            <person name="Jogler C."/>
        </authorList>
    </citation>
    <scope>NUCLEOTIDE SEQUENCE [LARGE SCALE GENOMIC DNA]</scope>
    <source>
        <strain evidence="2 3">Mal15</strain>
    </source>
</reference>
<evidence type="ECO:0000259" key="1">
    <source>
        <dbReference type="PROSITE" id="PS51707"/>
    </source>
</evidence>